<keyword evidence="7" id="KW-1185">Reference proteome</keyword>
<evidence type="ECO:0000256" key="4">
    <source>
        <dbReference type="ARBA" id="ARBA00023136"/>
    </source>
</evidence>
<dbReference type="EMBL" id="ACZL01000007">
    <property type="protein sequence ID" value="EHI56466.1"/>
    <property type="molecule type" value="Genomic_DNA"/>
</dbReference>
<feature type="transmembrane region" description="Helical" evidence="5">
    <location>
        <begin position="131"/>
        <end position="149"/>
    </location>
</feature>
<evidence type="ECO:0000313" key="7">
    <source>
        <dbReference type="Proteomes" id="UP000003011"/>
    </source>
</evidence>
<organism evidence="6 7">
    <name type="scientific">Johnsonella ignava ATCC 51276</name>
    <dbReference type="NCBI Taxonomy" id="679200"/>
    <lineage>
        <taxon>Bacteria</taxon>
        <taxon>Bacillati</taxon>
        <taxon>Bacillota</taxon>
        <taxon>Clostridia</taxon>
        <taxon>Lachnospirales</taxon>
        <taxon>Lachnospiraceae</taxon>
        <taxon>Johnsonella</taxon>
    </lineage>
</organism>
<dbReference type="eggNOG" id="COG0705">
    <property type="taxonomic scope" value="Bacteria"/>
</dbReference>
<dbReference type="HOGENOM" id="CLU_070290_0_0_9"/>
<accession>G5GFI9</accession>
<reference evidence="6 7" key="1">
    <citation type="submission" date="2011-08" db="EMBL/GenBank/DDBJ databases">
        <title>The Genome Sequence of Johnsonella ignava ATCC 51276.</title>
        <authorList>
            <consortium name="The Broad Institute Genome Sequencing Platform"/>
            <person name="Earl A."/>
            <person name="Ward D."/>
            <person name="Feldgarden M."/>
            <person name="Gevers D."/>
            <person name="Izard J."/>
            <person name="Blanton J.M."/>
            <person name="Baranova O.V."/>
            <person name="Dewhirst F.E."/>
            <person name="Young S.K."/>
            <person name="Zeng Q."/>
            <person name="Gargeya S."/>
            <person name="Fitzgerald M."/>
            <person name="Haas B."/>
            <person name="Abouelleil A."/>
            <person name="Alvarado L."/>
            <person name="Arachchi H.M."/>
            <person name="Berlin A."/>
            <person name="Brown A."/>
            <person name="Chapman S.B."/>
            <person name="Chen Z."/>
            <person name="Dunbar C."/>
            <person name="Freedman E."/>
            <person name="Gearin G."/>
            <person name="Gellesch M."/>
            <person name="Goldberg J."/>
            <person name="Griggs A."/>
            <person name="Gujja S."/>
            <person name="Heiman D."/>
            <person name="Howarth C."/>
            <person name="Larson L."/>
            <person name="Lui A."/>
            <person name="MacDonald P.J.P."/>
            <person name="Montmayeur A."/>
            <person name="Murphy C."/>
            <person name="Neiman D."/>
            <person name="Pearson M."/>
            <person name="Priest M."/>
            <person name="Roberts A."/>
            <person name="Saif S."/>
            <person name="Shea T."/>
            <person name="Shenoy N."/>
            <person name="Sisk P."/>
            <person name="Stolte C."/>
            <person name="Sykes S."/>
            <person name="Wortman J."/>
            <person name="Nusbaum C."/>
            <person name="Birren B."/>
        </authorList>
    </citation>
    <scope>NUCLEOTIDE SEQUENCE [LARGE SCALE GENOMIC DNA]</scope>
    <source>
        <strain evidence="6 7">ATCC 51276</strain>
    </source>
</reference>
<dbReference type="GO" id="GO:0016020">
    <property type="term" value="C:membrane"/>
    <property type="evidence" value="ECO:0007669"/>
    <property type="project" value="UniProtKB-SubCell"/>
</dbReference>
<dbReference type="Proteomes" id="UP000003011">
    <property type="component" value="Unassembled WGS sequence"/>
</dbReference>
<evidence type="ECO:0000256" key="1">
    <source>
        <dbReference type="ARBA" id="ARBA00004141"/>
    </source>
</evidence>
<sequence length="281" mass="33047">MKFFDNMESKFSKYAIKNLSLYIAVIYCLGFLINMWNNTIYVRYLSLDVYAILQGQFWRLFTWLLYPPSSGILFAFVMTYLYYVLGTSIEMRIGSFKYNVFIFTGILGHLIAAFIVFAYNTNVSGYVGNTYYITPGHLNLSIFLAYTLLEPDSIIWMYFVLPVKIKYLSVIYVAMEGYSFFKGDMLERIVIALCLLNVMAFFLLRKNWKRVAPDEIKRRYEFKKPADRTAVKIVPFTSIHKCHVCGRTEKDGDDLEFRYCSKCNGNYEYCQEHLYTHIHVK</sequence>
<feature type="transmembrane region" description="Helical" evidence="5">
    <location>
        <begin position="186"/>
        <end position="204"/>
    </location>
</feature>
<dbReference type="RefSeq" id="WP_005539355.1">
    <property type="nucleotide sequence ID" value="NZ_JH378829.1"/>
</dbReference>
<evidence type="ECO:0008006" key="8">
    <source>
        <dbReference type="Google" id="ProtNLM"/>
    </source>
</evidence>
<feature type="transmembrane region" description="Helical" evidence="5">
    <location>
        <begin position="21"/>
        <end position="44"/>
    </location>
</feature>
<dbReference type="AlphaFoldDB" id="G5GFI9"/>
<dbReference type="OrthoDB" id="9778756at2"/>
<gene>
    <name evidence="6" type="ORF">HMPREF9333_00328</name>
</gene>
<evidence type="ECO:0000256" key="3">
    <source>
        <dbReference type="ARBA" id="ARBA00022989"/>
    </source>
</evidence>
<evidence type="ECO:0000256" key="2">
    <source>
        <dbReference type="ARBA" id="ARBA00022692"/>
    </source>
</evidence>
<evidence type="ECO:0000256" key="5">
    <source>
        <dbReference type="SAM" id="Phobius"/>
    </source>
</evidence>
<protein>
    <recommendedName>
        <fullName evidence="8">Peptidase S54 rhomboid domain-containing protein</fullName>
    </recommendedName>
</protein>
<keyword evidence="3 5" id="KW-1133">Transmembrane helix</keyword>
<evidence type="ECO:0000313" key="6">
    <source>
        <dbReference type="EMBL" id="EHI56466.1"/>
    </source>
</evidence>
<name>G5GFI9_9FIRM</name>
<feature type="transmembrane region" description="Helical" evidence="5">
    <location>
        <begin position="64"/>
        <end position="86"/>
    </location>
</feature>
<feature type="transmembrane region" description="Helical" evidence="5">
    <location>
        <begin position="156"/>
        <end position="174"/>
    </location>
</feature>
<comment type="caution">
    <text evidence="6">The sequence shown here is derived from an EMBL/GenBank/DDBJ whole genome shotgun (WGS) entry which is preliminary data.</text>
</comment>
<dbReference type="STRING" id="679200.HMPREF9333_00328"/>
<keyword evidence="4 5" id="KW-0472">Membrane</keyword>
<dbReference type="InterPro" id="IPR035952">
    <property type="entry name" value="Rhomboid-like_sf"/>
</dbReference>
<proteinExistence type="predicted"/>
<dbReference type="Gene3D" id="1.20.1540.10">
    <property type="entry name" value="Rhomboid-like"/>
    <property type="match status" value="1"/>
</dbReference>
<dbReference type="SUPFAM" id="SSF144091">
    <property type="entry name" value="Rhomboid-like"/>
    <property type="match status" value="1"/>
</dbReference>
<keyword evidence="2 5" id="KW-0812">Transmembrane</keyword>
<comment type="subcellular location">
    <subcellularLocation>
        <location evidence="1">Membrane</location>
        <topology evidence="1">Multi-pass membrane protein</topology>
    </subcellularLocation>
</comment>
<feature type="transmembrane region" description="Helical" evidence="5">
    <location>
        <begin position="98"/>
        <end position="119"/>
    </location>
</feature>
<dbReference type="PATRIC" id="fig|679200.3.peg.350"/>